<evidence type="ECO:0008006" key="9">
    <source>
        <dbReference type="Google" id="ProtNLM"/>
    </source>
</evidence>
<dbReference type="PROSITE" id="PS51477">
    <property type="entry name" value="PAH"/>
    <property type="match status" value="1"/>
</dbReference>
<sequence>MQYTFNKMPRSINPCDDSAPGLEALKESVNQLNSSAKTPRKKKLDAHKLRRRKKRKNDDFTPSCPTPNSHMDILSDTGRTSVLSYRGHKIEAPLSDSKLLGKRSQWGNRFMKRRRTYMEEDLSLNSDIDKLLDAAADKKNLTATNVKNIIKNVIMDRSVQKLLHRRLREEGQAVNEHDSDSDIDFEPKLTRSRKRAMLGPSPLPLSTQEMWSETRALIDQEFKEDTSDEEYKPEVNHVESEDESYVSSQASDMGSPMVKEKVQEISQDGGFKIPKLPQPRALTFEEPKADVIGLRTRSKYQIDEPIEHIEASFIPPDITSDLYDSDVDPDDDFTKFIREITSGPPKNFNEEDEENDPEYNICEDEETVDREEFRYDRSVRIPKEEAKSILQDLSDLDAILLPIDEDFKKNQRSIEDSALFENSVDETVVEDARSGLSPSKEAISKSTNQVQNIHVTICFPQEKPAQQLCSEATEHEIIPAALFSAKTKMRLEEQLRIHVQILTQTHLILCQQPKLRLMRDRCRHMLEDLAFRRSISGNPFCIYDIYNLNESLEITRDWQNYCEEHKDTISDARQAYSIREKEGVLLEMRPLHVRPHHELLRLMRESRVFLYPELLPKVTLFKETPSESSIWVPSEFLLLAHGLEDFSPWVIQNKLKPARRALAELISRYVLPVHTPSEIESRIRKYARPGARPNPVKFFRMFGVAPPISEEPRAFFPSEVKTLGETPAEKIPKVWRKGILEDPLKEKGYRKFIAKPINLPPSTEVTCSCPVKHNRIVFNQLKKDATTNTDDFVYSSDESEVSGKTGFSAKFVKWLTAYKDQRGELMYNSKGVSDWLTRSASPSSFSSSDCCSIASKDVSCNLKRGPKFMTSFQKKSGDVSSDDSFEQRLDEREWRHKVISIHPDKSHISVSSPNVSSNVANTSSICNETLKENNKTETNVVNKDLCELIKVQNRKICIEKTCDAVVSNDKRDLRKCDKGERWGKTVPVYSEENHENIILPNVSSKIMKSSDSNDIIYKKERNESTAVGKNIGSDLRKVPRKTPQLGKFSDSTFGDRKSFDKRERGRKVIPLHSEESHASISSSSISGNVSEIYTVLAKSLNKKRNNESSDSDVDVTLKTGADPSIFTSAMAKADSHKTATEEDKCISSTSSVCASPVQIINKVDENILALHKGGFVIPPIPNVGPTKKIRIVEVISDSPLRSPITVKEEADSTTDIKLTSSSWFKLTNDLVHTRENGKTCTGDSSVEKGGANIQACQSTSVGGTETRLSFSGALSNMGSGSGGGGGDDEKDEGSQRKLPEDGEVREAEDKDEDKEDETRGSKKRKKKKYYPKLQKPADSASVLSSLNARPNDEQFARQYIERVRAQVPEETCEQFMALIQNFNIDRGALELYRQVIAILKGHDDLSNEFISFLTPEEAQQCGKLFEKSLFDRMRDFFAVLMSYFKGQHSHVQRIISTLAKLQESKPPMEKVKGEIIPLLRGHVYLENLFLSLMPDEEPKFDRSHEPEVFELNSSDSSSNEEFDVIGSPHLEEEQADLNPEECTCRCHDEAGSTTDKHCFECAIRFSGGKVFVKTDSGIKLATFVKESKAFKDKPEADGAVNLRSKACPK</sequence>
<evidence type="ECO:0000256" key="6">
    <source>
        <dbReference type="SAM" id="MobiDB-lite"/>
    </source>
</evidence>
<dbReference type="InterPro" id="IPR003822">
    <property type="entry name" value="PAH"/>
</dbReference>
<organism evidence="7 8">
    <name type="scientific">Artemia franciscana</name>
    <name type="common">Brine shrimp</name>
    <name type="synonym">Artemia sanfranciscana</name>
    <dbReference type="NCBI Taxonomy" id="6661"/>
    <lineage>
        <taxon>Eukaryota</taxon>
        <taxon>Metazoa</taxon>
        <taxon>Ecdysozoa</taxon>
        <taxon>Arthropoda</taxon>
        <taxon>Crustacea</taxon>
        <taxon>Branchiopoda</taxon>
        <taxon>Anostraca</taxon>
        <taxon>Artemiidae</taxon>
        <taxon>Artemia</taxon>
    </lineage>
</organism>
<comment type="caution">
    <text evidence="7">The sequence shown here is derived from an EMBL/GenBank/DDBJ whole genome shotgun (WGS) entry which is preliminary data.</text>
</comment>
<feature type="compositionally biased region" description="Basic and acidic residues" evidence="6">
    <location>
        <begin position="1292"/>
        <end position="1308"/>
    </location>
</feature>
<feature type="compositionally biased region" description="Basic and acidic residues" evidence="6">
    <location>
        <begin position="1053"/>
        <end position="1063"/>
    </location>
</feature>
<dbReference type="EMBL" id="JAVRJZ010000006">
    <property type="protein sequence ID" value="KAK2721438.1"/>
    <property type="molecule type" value="Genomic_DNA"/>
</dbReference>
<dbReference type="InterPro" id="IPR036600">
    <property type="entry name" value="PAH_sf"/>
</dbReference>
<dbReference type="PANTHER" id="PTHR16088">
    <property type="entry name" value="YY1 ASSOCIATED PROTEIN-RELATED"/>
    <property type="match status" value="1"/>
</dbReference>
<evidence type="ECO:0000256" key="2">
    <source>
        <dbReference type="ARBA" id="ARBA00023015"/>
    </source>
</evidence>
<gene>
    <name evidence="7" type="ORF">QYM36_003659</name>
</gene>
<evidence type="ECO:0000256" key="1">
    <source>
        <dbReference type="ARBA" id="ARBA00004123"/>
    </source>
</evidence>
<dbReference type="GO" id="GO:0003712">
    <property type="term" value="F:transcription coregulator activity"/>
    <property type="evidence" value="ECO:0007669"/>
    <property type="project" value="TreeGrafter"/>
</dbReference>
<keyword evidence="4 5" id="KW-0539">Nucleus</keyword>
<keyword evidence="2" id="KW-0805">Transcription regulation</keyword>
<proteinExistence type="predicted"/>
<dbReference type="InterPro" id="IPR052435">
    <property type="entry name" value="YY1-Transcr_Regul"/>
</dbReference>
<feature type="region of interest" description="Disordered" evidence="6">
    <location>
        <begin position="224"/>
        <end position="243"/>
    </location>
</feature>
<dbReference type="EMBL" id="JAVRJZ010000006">
    <property type="protein sequence ID" value="KAK2721439.1"/>
    <property type="molecule type" value="Genomic_DNA"/>
</dbReference>
<feature type="region of interest" description="Disordered" evidence="6">
    <location>
        <begin position="1036"/>
        <end position="1065"/>
    </location>
</feature>
<feature type="compositionally biased region" description="Basic and acidic residues" evidence="6">
    <location>
        <begin position="224"/>
        <end position="239"/>
    </location>
</feature>
<evidence type="ECO:0000256" key="3">
    <source>
        <dbReference type="ARBA" id="ARBA00023163"/>
    </source>
</evidence>
<evidence type="ECO:0000256" key="5">
    <source>
        <dbReference type="PROSITE-ProRule" id="PRU00810"/>
    </source>
</evidence>
<feature type="compositionally biased region" description="Basic residues" evidence="6">
    <location>
        <begin position="1321"/>
        <end position="1330"/>
    </location>
</feature>
<evidence type="ECO:0000256" key="4">
    <source>
        <dbReference type="ARBA" id="ARBA00023242"/>
    </source>
</evidence>
<keyword evidence="8" id="KW-1185">Reference proteome</keyword>
<dbReference type="PANTHER" id="PTHR16088:SF3">
    <property type="entry name" value="GON-4-LIKE PROTEIN"/>
    <property type="match status" value="1"/>
</dbReference>
<feature type="non-terminal residue" evidence="7">
    <location>
        <position position="1609"/>
    </location>
</feature>
<dbReference type="SUPFAM" id="SSF47762">
    <property type="entry name" value="PAH2 domain"/>
    <property type="match status" value="1"/>
</dbReference>
<dbReference type="GO" id="GO:0005634">
    <property type="term" value="C:nucleus"/>
    <property type="evidence" value="ECO:0007669"/>
    <property type="project" value="UniProtKB-SubCell"/>
</dbReference>
<reference evidence="7" key="1">
    <citation type="submission" date="2023-07" db="EMBL/GenBank/DDBJ databases">
        <title>Chromosome-level genome assembly of Artemia franciscana.</title>
        <authorList>
            <person name="Jo E."/>
        </authorList>
    </citation>
    <scope>NUCLEOTIDE SEQUENCE</scope>
    <source>
        <tissue evidence="7">Whole body</tissue>
    </source>
</reference>
<feature type="compositionally biased region" description="Basic residues" evidence="6">
    <location>
        <begin position="38"/>
        <end position="55"/>
    </location>
</feature>
<evidence type="ECO:0000313" key="8">
    <source>
        <dbReference type="Proteomes" id="UP001187531"/>
    </source>
</evidence>
<comment type="subcellular location">
    <subcellularLocation>
        <location evidence="1 5">Nucleus</location>
    </subcellularLocation>
</comment>
<feature type="region of interest" description="Disordered" evidence="6">
    <location>
        <begin position="31"/>
        <end position="70"/>
    </location>
</feature>
<feature type="region of interest" description="Disordered" evidence="6">
    <location>
        <begin position="1270"/>
        <end position="1346"/>
    </location>
</feature>
<evidence type="ECO:0000313" key="7">
    <source>
        <dbReference type="EMBL" id="KAK2721438.1"/>
    </source>
</evidence>
<accession>A0AA88L7P1</accession>
<dbReference type="Proteomes" id="UP001187531">
    <property type="component" value="Unassembled WGS sequence"/>
</dbReference>
<name>A0AA88L7P1_ARTSF</name>
<dbReference type="GO" id="GO:0006355">
    <property type="term" value="P:regulation of DNA-templated transcription"/>
    <property type="evidence" value="ECO:0007669"/>
    <property type="project" value="InterPro"/>
</dbReference>
<protein>
    <recommendedName>
        <fullName evidence="9">GON-4-like protein</fullName>
    </recommendedName>
</protein>
<keyword evidence="3" id="KW-0804">Transcription</keyword>